<comment type="caution">
    <text evidence="1">The sequence shown here is derived from an EMBL/GenBank/DDBJ whole genome shotgun (WGS) entry which is preliminary data.</text>
</comment>
<accession>A0AAN7QY09</accession>
<proteinExistence type="predicted"/>
<protein>
    <submittedName>
        <fullName evidence="1">Uncharacterized protein</fullName>
    </submittedName>
</protein>
<name>A0AAN7QY09_TRANT</name>
<evidence type="ECO:0000313" key="1">
    <source>
        <dbReference type="EMBL" id="KAK4779328.1"/>
    </source>
</evidence>
<dbReference type="EMBL" id="JAXQNO010000017">
    <property type="protein sequence ID" value="KAK4779328.1"/>
    <property type="molecule type" value="Genomic_DNA"/>
</dbReference>
<gene>
    <name evidence="1" type="ORF">SAY86_006856</name>
</gene>
<reference evidence="1 2" key="1">
    <citation type="journal article" date="2023" name="Hortic Res">
        <title>Pangenome of water caltrop reveals structural variations and asymmetric subgenome divergence after allopolyploidization.</title>
        <authorList>
            <person name="Zhang X."/>
            <person name="Chen Y."/>
            <person name="Wang L."/>
            <person name="Yuan Y."/>
            <person name="Fang M."/>
            <person name="Shi L."/>
            <person name="Lu R."/>
            <person name="Comes H.P."/>
            <person name="Ma Y."/>
            <person name="Chen Y."/>
            <person name="Huang G."/>
            <person name="Zhou Y."/>
            <person name="Zheng Z."/>
            <person name="Qiu Y."/>
        </authorList>
    </citation>
    <scope>NUCLEOTIDE SEQUENCE [LARGE SCALE GENOMIC DNA]</scope>
    <source>
        <strain evidence="1">F231</strain>
    </source>
</reference>
<dbReference type="AlphaFoldDB" id="A0AAN7QY09"/>
<organism evidence="1 2">
    <name type="scientific">Trapa natans</name>
    <name type="common">Water chestnut</name>
    <dbReference type="NCBI Taxonomy" id="22666"/>
    <lineage>
        <taxon>Eukaryota</taxon>
        <taxon>Viridiplantae</taxon>
        <taxon>Streptophyta</taxon>
        <taxon>Embryophyta</taxon>
        <taxon>Tracheophyta</taxon>
        <taxon>Spermatophyta</taxon>
        <taxon>Magnoliopsida</taxon>
        <taxon>eudicotyledons</taxon>
        <taxon>Gunneridae</taxon>
        <taxon>Pentapetalae</taxon>
        <taxon>rosids</taxon>
        <taxon>malvids</taxon>
        <taxon>Myrtales</taxon>
        <taxon>Lythraceae</taxon>
        <taxon>Trapa</taxon>
    </lineage>
</organism>
<dbReference type="Proteomes" id="UP001346149">
    <property type="component" value="Unassembled WGS sequence"/>
</dbReference>
<evidence type="ECO:0000313" key="2">
    <source>
        <dbReference type="Proteomes" id="UP001346149"/>
    </source>
</evidence>
<keyword evidence="2" id="KW-1185">Reference proteome</keyword>
<sequence>MVADYSSISLQVMVTGNVFSSVILLTSQREHQGKWCINRERNKDLCDGDGLISLSKRMTRRNVFPSKIDGASSGKARTLLAGVNVVNQLTTKSPTNGKKYSNRRWDIMD</sequence>